<gene>
    <name evidence="2" type="ORF">E6K76_00085</name>
</gene>
<proteinExistence type="predicted"/>
<dbReference type="EMBL" id="VBOW01000001">
    <property type="protein sequence ID" value="TMQ61027.1"/>
    <property type="molecule type" value="Genomic_DNA"/>
</dbReference>
<sequence length="371" mass="42732">MTEGAYAFEEIQTFQEFLALEDEWNDLLDGSLADLPFLRHEWFRIWWSQFGVQHRLAIILGRRGRKVCFAAPLMERSRRMMGLPLTCLQSLTNDHSCRFDLLVREGEESALERFCGYLARRPRPWDLLLLQDVAEDSPVLPGLIRAARNAGYRAEADHAYTCPYLPLGGSWADYWSGLKPKFRSNIRNRSTRVVLRGPLDFRVASDPEQVAAALAVGIELEQRSWKGNAGSAIASDPSVAAFYTQWMQVAADRGWARLSLLTVGSEPAAFDCGLRYRDRFYSVKIGYDPEFAPYSVGQLLKRELLQRLFAEGVREYDFLGEINDSKRDWLPRTREHEWIFVYGRGILPRLHYAYKFQLRPRVKALLKRAGK</sequence>
<name>A0A538TBS1_UNCEI</name>
<dbReference type="Gene3D" id="3.40.630.30">
    <property type="match status" value="1"/>
</dbReference>
<reference evidence="2 3" key="1">
    <citation type="journal article" date="2019" name="Nat. Microbiol.">
        <title>Mediterranean grassland soil C-N compound turnover is dependent on rainfall and depth, and is mediated by genomically divergent microorganisms.</title>
        <authorList>
            <person name="Diamond S."/>
            <person name="Andeer P.F."/>
            <person name="Li Z."/>
            <person name="Crits-Christoph A."/>
            <person name="Burstein D."/>
            <person name="Anantharaman K."/>
            <person name="Lane K.R."/>
            <person name="Thomas B.C."/>
            <person name="Pan C."/>
            <person name="Northen T.R."/>
            <person name="Banfield J.F."/>
        </authorList>
    </citation>
    <scope>NUCLEOTIDE SEQUENCE [LARGE SCALE GENOMIC DNA]</scope>
    <source>
        <strain evidence="2">WS_6</strain>
    </source>
</reference>
<comment type="caution">
    <text evidence="2">The sequence shown here is derived from an EMBL/GenBank/DDBJ whole genome shotgun (WGS) entry which is preliminary data.</text>
</comment>
<dbReference type="AlphaFoldDB" id="A0A538TBS1"/>
<protein>
    <submittedName>
        <fullName evidence="2">GNAT family N-acetyltransferase</fullName>
    </submittedName>
</protein>
<evidence type="ECO:0000259" key="1">
    <source>
        <dbReference type="Pfam" id="PF13480"/>
    </source>
</evidence>
<keyword evidence="2" id="KW-0808">Transferase</keyword>
<evidence type="ECO:0000313" key="3">
    <source>
        <dbReference type="Proteomes" id="UP000316852"/>
    </source>
</evidence>
<organism evidence="2 3">
    <name type="scientific">Eiseniibacteriota bacterium</name>
    <dbReference type="NCBI Taxonomy" id="2212470"/>
    <lineage>
        <taxon>Bacteria</taxon>
        <taxon>Candidatus Eiseniibacteriota</taxon>
    </lineage>
</organism>
<evidence type="ECO:0000313" key="2">
    <source>
        <dbReference type="EMBL" id="TMQ61027.1"/>
    </source>
</evidence>
<feature type="domain" description="BioF2-like acetyltransferase" evidence="1">
    <location>
        <begin position="181"/>
        <end position="324"/>
    </location>
</feature>
<dbReference type="GO" id="GO:0016740">
    <property type="term" value="F:transferase activity"/>
    <property type="evidence" value="ECO:0007669"/>
    <property type="project" value="UniProtKB-KW"/>
</dbReference>
<dbReference type="InterPro" id="IPR016181">
    <property type="entry name" value="Acyl_CoA_acyltransferase"/>
</dbReference>
<accession>A0A538TBS1</accession>
<dbReference type="InterPro" id="IPR038740">
    <property type="entry name" value="BioF2-like_GNAT_dom"/>
</dbReference>
<dbReference type="Pfam" id="PF13480">
    <property type="entry name" value="Acetyltransf_6"/>
    <property type="match status" value="1"/>
</dbReference>
<dbReference type="SUPFAM" id="SSF55729">
    <property type="entry name" value="Acyl-CoA N-acyltransferases (Nat)"/>
    <property type="match status" value="1"/>
</dbReference>
<dbReference type="Proteomes" id="UP000316852">
    <property type="component" value="Unassembled WGS sequence"/>
</dbReference>